<dbReference type="VEuPathDB" id="FungiDB:PYU1_G001038"/>
<reference evidence="3" key="1">
    <citation type="journal article" date="2010" name="Genome Biol.">
        <title>Genome sequence of the necrotrophic plant pathogen Pythium ultimum reveals original pathogenicity mechanisms and effector repertoire.</title>
        <authorList>
            <person name="Levesque C.A."/>
            <person name="Brouwer H."/>
            <person name="Cano L."/>
            <person name="Hamilton J.P."/>
            <person name="Holt C."/>
            <person name="Huitema E."/>
            <person name="Raffaele S."/>
            <person name="Robideau G.P."/>
            <person name="Thines M."/>
            <person name="Win J."/>
            <person name="Zerillo M.M."/>
            <person name="Beakes G.W."/>
            <person name="Boore J.L."/>
            <person name="Busam D."/>
            <person name="Dumas B."/>
            <person name="Ferriera S."/>
            <person name="Fuerstenberg S.I."/>
            <person name="Gachon C.M."/>
            <person name="Gaulin E."/>
            <person name="Govers F."/>
            <person name="Grenville-Briggs L."/>
            <person name="Horner N."/>
            <person name="Hostetler J."/>
            <person name="Jiang R.H."/>
            <person name="Johnson J."/>
            <person name="Krajaejun T."/>
            <person name="Lin H."/>
            <person name="Meijer H.J."/>
            <person name="Moore B."/>
            <person name="Morris P."/>
            <person name="Phuntmart V."/>
            <person name="Puiu D."/>
            <person name="Shetty J."/>
            <person name="Stajich J.E."/>
            <person name="Tripathy S."/>
            <person name="Wawra S."/>
            <person name="van West P."/>
            <person name="Whitty B.R."/>
            <person name="Coutinho P.M."/>
            <person name="Henrissat B."/>
            <person name="Martin F."/>
            <person name="Thomas P.D."/>
            <person name="Tyler B.M."/>
            <person name="De Vries R.P."/>
            <person name="Kamoun S."/>
            <person name="Yandell M."/>
            <person name="Tisserat N."/>
            <person name="Buell C.R."/>
        </authorList>
    </citation>
    <scope>NUCLEOTIDE SEQUENCE</scope>
    <source>
        <strain evidence="3">DAOM:BR144</strain>
    </source>
</reference>
<dbReference type="HOGENOM" id="CLU_051869_1_1_1"/>
<dbReference type="Proteomes" id="UP000019132">
    <property type="component" value="Unassembled WGS sequence"/>
</dbReference>
<dbReference type="InterPro" id="IPR023398">
    <property type="entry name" value="TIF_eIF4e-like"/>
</dbReference>
<evidence type="ECO:0000256" key="1">
    <source>
        <dbReference type="ARBA" id="ARBA00010568"/>
    </source>
</evidence>
<dbReference type="Gene3D" id="3.30.760.10">
    <property type="entry name" value="RNA Cap, Translation Initiation Factor Eif4e"/>
    <property type="match status" value="1"/>
</dbReference>
<dbReference type="eggNOG" id="ENOG502QRQJ">
    <property type="taxonomic scope" value="Eukaryota"/>
</dbReference>
<evidence type="ECO:0008006" key="4">
    <source>
        <dbReference type="Google" id="ProtNLM"/>
    </source>
</evidence>
<protein>
    <recommendedName>
        <fullName evidence="4">DUF1917 domain-containing protein</fullName>
    </recommendedName>
</protein>
<dbReference type="AlphaFoldDB" id="K3W7U7"/>
<dbReference type="PANTHER" id="PTHR31977:SF1">
    <property type="entry name" value="UPF0696 PROTEIN C11ORF68"/>
    <property type="match status" value="1"/>
</dbReference>
<proteinExistence type="inferred from homology"/>
<dbReference type="PANTHER" id="PTHR31977">
    <property type="entry name" value="UPF0696 PROTEIN C11ORF68"/>
    <property type="match status" value="1"/>
</dbReference>
<sequence>MKDDDRIWLMFPSEAGDVSLDEFLAANLPSRVPQSHVQWIYVESAHPHHVERQQQITRRSDPHGLQCAWRDLCDRKDLRSSAAHIHALAQRFQVLSGKWMLFCRRQEVDDVWRHVAEAVVSGALGVSAKVSPTSPDAQRTHLICVYVNDYTDREDVFRVRETLRRMGATKRLMFKADAYTHLDIYQGNKWGIHASIYAD</sequence>
<reference evidence="3" key="2">
    <citation type="submission" date="2010-04" db="EMBL/GenBank/DDBJ databases">
        <authorList>
            <person name="Buell R."/>
            <person name="Hamilton J."/>
            <person name="Hostetler J."/>
        </authorList>
    </citation>
    <scope>NUCLEOTIDE SEQUENCE [LARGE SCALE GENOMIC DNA]</scope>
    <source>
        <strain evidence="3">DAOM:BR144</strain>
    </source>
</reference>
<evidence type="ECO:0000313" key="3">
    <source>
        <dbReference type="Proteomes" id="UP000019132"/>
    </source>
</evidence>
<accession>K3W7U7</accession>
<dbReference type="InterPro" id="IPR015034">
    <property type="entry name" value="Bles03"/>
</dbReference>
<dbReference type="InParanoid" id="K3W7U7"/>
<dbReference type="EMBL" id="GL376620">
    <property type="status" value="NOT_ANNOTATED_CDS"/>
    <property type="molecule type" value="Genomic_DNA"/>
</dbReference>
<evidence type="ECO:0000313" key="2">
    <source>
        <dbReference type="EnsemblProtists" id="PYU1_T001038"/>
    </source>
</evidence>
<dbReference type="OMA" id="WIAIYGP"/>
<name>K3W7U7_GLOUD</name>
<keyword evidence="3" id="KW-1185">Reference proteome</keyword>
<dbReference type="EnsemblProtists" id="PYU1_T001038">
    <property type="protein sequence ID" value="PYU1_T001038"/>
    <property type="gene ID" value="PYU1_G001038"/>
</dbReference>
<comment type="similarity">
    <text evidence="1">Belongs to the UPF0696 family.</text>
</comment>
<dbReference type="Pfam" id="PF08939">
    <property type="entry name" value="Bles03"/>
    <property type="match status" value="1"/>
</dbReference>
<organism evidence="2 3">
    <name type="scientific">Globisporangium ultimum (strain ATCC 200006 / CBS 805.95 / DAOM BR144)</name>
    <name type="common">Pythium ultimum</name>
    <dbReference type="NCBI Taxonomy" id="431595"/>
    <lineage>
        <taxon>Eukaryota</taxon>
        <taxon>Sar</taxon>
        <taxon>Stramenopiles</taxon>
        <taxon>Oomycota</taxon>
        <taxon>Peronosporomycetes</taxon>
        <taxon>Pythiales</taxon>
        <taxon>Pythiaceae</taxon>
        <taxon>Globisporangium</taxon>
    </lineage>
</organism>
<reference evidence="2" key="3">
    <citation type="submission" date="2015-02" db="UniProtKB">
        <authorList>
            <consortium name="EnsemblProtists"/>
        </authorList>
    </citation>
    <scope>IDENTIFICATION</scope>
    <source>
        <strain evidence="2">DAOM BR144</strain>
    </source>
</reference>
<dbReference type="SUPFAM" id="SSF55418">
    <property type="entry name" value="eIF4e-like"/>
    <property type="match status" value="1"/>
</dbReference>